<reference evidence="3 4" key="1">
    <citation type="submission" date="2023-07" db="EMBL/GenBank/DDBJ databases">
        <title>Comparative genomics of wheat-associated soil bacteria to identify genetic determinants of phenazine resistance.</title>
        <authorList>
            <person name="Mouncey N."/>
        </authorList>
    </citation>
    <scope>NUCLEOTIDE SEQUENCE [LARGE SCALE GENOMIC DNA]</scope>
    <source>
        <strain evidence="3 4">W2I7</strain>
    </source>
</reference>
<protein>
    <submittedName>
        <fullName evidence="3">Uncharacterized protein</fullName>
    </submittedName>
</protein>
<name>A0ABU0PDJ6_9MICO</name>
<proteinExistence type="predicted"/>
<organism evidence="3 4">
    <name type="scientific">Microbacterium murale</name>
    <dbReference type="NCBI Taxonomy" id="1081040"/>
    <lineage>
        <taxon>Bacteria</taxon>
        <taxon>Bacillati</taxon>
        <taxon>Actinomycetota</taxon>
        <taxon>Actinomycetes</taxon>
        <taxon>Micrococcales</taxon>
        <taxon>Microbacteriaceae</taxon>
        <taxon>Microbacterium</taxon>
    </lineage>
</organism>
<keyword evidence="4" id="KW-1185">Reference proteome</keyword>
<sequence>MNDIMGWLTIAVVFGTIPLLFFIGVRHVFSRKSVEEKYSGMASGGLVGVFDAVWSPTAHEASDERGRQQRASVPAPTPDKGPGRMDDEGRIVIEVD</sequence>
<keyword evidence="2" id="KW-0472">Membrane</keyword>
<comment type="caution">
    <text evidence="3">The sequence shown here is derived from an EMBL/GenBank/DDBJ whole genome shotgun (WGS) entry which is preliminary data.</text>
</comment>
<dbReference type="Proteomes" id="UP001239085">
    <property type="component" value="Unassembled WGS sequence"/>
</dbReference>
<evidence type="ECO:0000313" key="4">
    <source>
        <dbReference type="Proteomes" id="UP001239085"/>
    </source>
</evidence>
<keyword evidence="2" id="KW-0812">Transmembrane</keyword>
<feature type="region of interest" description="Disordered" evidence="1">
    <location>
        <begin position="59"/>
        <end position="89"/>
    </location>
</feature>
<keyword evidence="2" id="KW-1133">Transmembrane helix</keyword>
<dbReference type="RefSeq" id="WP_307363631.1">
    <property type="nucleotide sequence ID" value="NZ_JAUSXK010000001.1"/>
</dbReference>
<evidence type="ECO:0000256" key="1">
    <source>
        <dbReference type="SAM" id="MobiDB-lite"/>
    </source>
</evidence>
<accession>A0ABU0PDJ6</accession>
<gene>
    <name evidence="3" type="ORF">QFZ46_003552</name>
</gene>
<evidence type="ECO:0000256" key="2">
    <source>
        <dbReference type="SAM" id="Phobius"/>
    </source>
</evidence>
<evidence type="ECO:0000313" key="3">
    <source>
        <dbReference type="EMBL" id="MDQ0645392.1"/>
    </source>
</evidence>
<dbReference type="EMBL" id="JAUSXK010000001">
    <property type="protein sequence ID" value="MDQ0645392.1"/>
    <property type="molecule type" value="Genomic_DNA"/>
</dbReference>
<feature type="transmembrane region" description="Helical" evidence="2">
    <location>
        <begin position="6"/>
        <end position="29"/>
    </location>
</feature>